<dbReference type="InterPro" id="IPR045518">
    <property type="entry name" value="2EXR"/>
</dbReference>
<dbReference type="Pfam" id="PF20150">
    <property type="entry name" value="2EXR"/>
    <property type="match status" value="1"/>
</dbReference>
<evidence type="ECO:0000256" key="2">
    <source>
        <dbReference type="SAM" id="MobiDB-lite"/>
    </source>
</evidence>
<dbReference type="CDD" id="cd02440">
    <property type="entry name" value="AdoMet_MTases"/>
    <property type="match status" value="1"/>
</dbReference>
<name>A0A8H3W6Y5_9PEZI</name>
<dbReference type="Proteomes" id="UP000434172">
    <property type="component" value="Unassembled WGS sequence"/>
</dbReference>
<comment type="caution">
    <text evidence="4">The sequence shown here is derived from an EMBL/GenBank/DDBJ whole genome shotgun (WGS) entry which is preliminary data.</text>
</comment>
<reference evidence="4 5" key="1">
    <citation type="submission" date="2019-12" db="EMBL/GenBank/DDBJ databases">
        <title>A genome sequence resource for the geographically widespread anthracnose pathogen Colletotrichum asianum.</title>
        <authorList>
            <person name="Meng Y."/>
        </authorList>
    </citation>
    <scope>NUCLEOTIDE SEQUENCE [LARGE SCALE GENOMIC DNA]</scope>
    <source>
        <strain evidence="4 5">ICMP 18580</strain>
    </source>
</reference>
<evidence type="ECO:0000313" key="4">
    <source>
        <dbReference type="EMBL" id="KAF0319307.1"/>
    </source>
</evidence>
<dbReference type="SUPFAM" id="SSF53335">
    <property type="entry name" value="S-adenosyl-L-methionine-dependent methyltransferases"/>
    <property type="match status" value="1"/>
</dbReference>
<feature type="region of interest" description="Disordered" evidence="2">
    <location>
        <begin position="1"/>
        <end position="61"/>
    </location>
</feature>
<organism evidence="4 5">
    <name type="scientific">Colletotrichum asianum</name>
    <dbReference type="NCBI Taxonomy" id="702518"/>
    <lineage>
        <taxon>Eukaryota</taxon>
        <taxon>Fungi</taxon>
        <taxon>Dikarya</taxon>
        <taxon>Ascomycota</taxon>
        <taxon>Pezizomycotina</taxon>
        <taxon>Sordariomycetes</taxon>
        <taxon>Hypocreomycetidae</taxon>
        <taxon>Glomerellales</taxon>
        <taxon>Glomerellaceae</taxon>
        <taxon>Colletotrichum</taxon>
        <taxon>Colletotrichum gloeosporioides species complex</taxon>
    </lineage>
</organism>
<gene>
    <name evidence="4" type="ORF">GQ607_013412</name>
</gene>
<keyword evidence="5" id="KW-1185">Reference proteome</keyword>
<dbReference type="EMBL" id="WOWK01000097">
    <property type="protein sequence ID" value="KAF0319307.1"/>
    <property type="molecule type" value="Genomic_DNA"/>
</dbReference>
<dbReference type="Gene3D" id="3.40.50.150">
    <property type="entry name" value="Vaccinia Virus protein VP39"/>
    <property type="match status" value="1"/>
</dbReference>
<feature type="domain" description="2EXR" evidence="3">
    <location>
        <begin position="405"/>
        <end position="515"/>
    </location>
</feature>
<dbReference type="OrthoDB" id="2013972at2759"/>
<dbReference type="InterPro" id="IPR029063">
    <property type="entry name" value="SAM-dependent_MTases_sf"/>
</dbReference>
<dbReference type="PANTHER" id="PTHR43591">
    <property type="entry name" value="METHYLTRANSFERASE"/>
    <property type="match status" value="1"/>
</dbReference>
<evidence type="ECO:0000256" key="1">
    <source>
        <dbReference type="ARBA" id="ARBA00038158"/>
    </source>
</evidence>
<dbReference type="PANTHER" id="PTHR43591:SF105">
    <property type="entry name" value="METHYLTRANSFERASE DOMAIN-CONTAINING PROTEIN-RELATED"/>
    <property type="match status" value="1"/>
</dbReference>
<accession>A0A8H3W6Y5</accession>
<proteinExistence type="inferred from homology"/>
<comment type="similarity">
    <text evidence="1">Belongs to the methyltransferase superfamily. LaeA methyltransferase family.</text>
</comment>
<evidence type="ECO:0000259" key="3">
    <source>
        <dbReference type="Pfam" id="PF20150"/>
    </source>
</evidence>
<dbReference type="GO" id="GO:0008168">
    <property type="term" value="F:methyltransferase activity"/>
    <property type="evidence" value="ECO:0007669"/>
    <property type="project" value="TreeGrafter"/>
</dbReference>
<dbReference type="Pfam" id="PF13489">
    <property type="entry name" value="Methyltransf_23"/>
    <property type="match status" value="1"/>
</dbReference>
<sequence>MQATDEGNPTAAGSPPREVTAASPAAVIEPAPVAAQPNPQPAADDDEDSLAGSESVATESTASLAASITEYRKIHGRTYTQKTDYWGPNDEQQNEGLELAHYWETLLLDDRLFLSPLPENPGKILDLGTGTGIWAIDFADEFPTSDVTGVDISPIQPGWVPPNCKFQIDDVEQPWTWSPDFDFIHLRHMEACISDWPAFYKQIYDHLNPGGYFEIKDFDIEFRSQTNPDLPEDHIYRRWGKLFFEAANKLGKSMDQSRGGHKIANALREAGFVDVVEKTWPVPIGGWPKDPTLREIGICNLEFHDQSLEGFSMFLLTQVMGWEGIPAGVFVAEARKALKDPELQTVIYLQNVYGRKPETAVYLRETQQRRWKTFTQPTMDYKTRLRSLNRSIRAAAAAAPAPPTFPRFQDFPCEIRLMIWREFFLEPRFFQSLCQMLKPRANGSSYDLRWTLVHHGSSRTYYNSIDTLINKESTEVARRIRPKSFFPIFAPEIGVWGLKMRCDSHPVYFHVNWDVDFINLDSADFGLQLTYTVSESILWYSKVRNLSLGLSRTGGSKEPFEYLSQENEWLWERRSLFPNLKSIIHCQDPFRVPWYNSARYFQTRYLLRYSQKIPPQWKDVAYKVCFLSPWTVPDTTQPRWTDFLEQLRTEGWQLDMDYLKDEAEGAKHLFEWLLEP</sequence>
<dbReference type="AlphaFoldDB" id="A0A8H3W6Y5"/>
<feature type="compositionally biased region" description="Low complexity" evidence="2">
    <location>
        <begin position="21"/>
        <end position="37"/>
    </location>
</feature>
<protein>
    <submittedName>
        <fullName evidence="4">UMTA protein</fullName>
    </submittedName>
</protein>
<evidence type="ECO:0000313" key="5">
    <source>
        <dbReference type="Proteomes" id="UP000434172"/>
    </source>
</evidence>